<evidence type="ECO:0000313" key="1">
    <source>
        <dbReference type="EMBL" id="MFC7395558.1"/>
    </source>
</evidence>
<sequence>MNYKEFDLRGDSALVYFCENDLKDSCIVAIPRWNWSFFMDYNISLEDEKPMLINTLTQKLNHQDAEDLADKLYNFIFNN</sequence>
<accession>A0ABW2Q7B3</accession>
<dbReference type="EMBL" id="JBHTCO010000045">
    <property type="protein sequence ID" value="MFC7395558.1"/>
    <property type="molecule type" value="Genomic_DNA"/>
</dbReference>
<dbReference type="RefSeq" id="WP_380970344.1">
    <property type="nucleotide sequence ID" value="NZ_JBHTCO010000045.1"/>
</dbReference>
<proteinExistence type="predicted"/>
<protein>
    <submittedName>
        <fullName evidence="1">YueH family protein</fullName>
    </submittedName>
</protein>
<dbReference type="Proteomes" id="UP001596505">
    <property type="component" value="Unassembled WGS sequence"/>
</dbReference>
<keyword evidence="2" id="KW-1185">Reference proteome</keyword>
<dbReference type="InterPro" id="IPR020260">
    <property type="entry name" value="Uncharacterised_YueH"/>
</dbReference>
<comment type="caution">
    <text evidence="1">The sequence shown here is derived from an EMBL/GenBank/DDBJ whole genome shotgun (WGS) entry which is preliminary data.</text>
</comment>
<gene>
    <name evidence="1" type="ORF">ACFQRG_21860</name>
</gene>
<organism evidence="1 2">
    <name type="scientific">Scopulibacillus cellulosilyticus</name>
    <dbReference type="NCBI Taxonomy" id="2665665"/>
    <lineage>
        <taxon>Bacteria</taxon>
        <taxon>Bacillati</taxon>
        <taxon>Bacillota</taxon>
        <taxon>Bacilli</taxon>
        <taxon>Bacillales</taxon>
        <taxon>Sporolactobacillaceae</taxon>
        <taxon>Scopulibacillus</taxon>
    </lineage>
</organism>
<dbReference type="Pfam" id="PF14166">
    <property type="entry name" value="YueH"/>
    <property type="match status" value="1"/>
</dbReference>
<evidence type="ECO:0000313" key="2">
    <source>
        <dbReference type="Proteomes" id="UP001596505"/>
    </source>
</evidence>
<name>A0ABW2Q7B3_9BACL</name>
<reference evidence="2" key="1">
    <citation type="journal article" date="2019" name="Int. J. Syst. Evol. Microbiol.">
        <title>The Global Catalogue of Microorganisms (GCM) 10K type strain sequencing project: providing services to taxonomists for standard genome sequencing and annotation.</title>
        <authorList>
            <consortium name="The Broad Institute Genomics Platform"/>
            <consortium name="The Broad Institute Genome Sequencing Center for Infectious Disease"/>
            <person name="Wu L."/>
            <person name="Ma J."/>
        </authorList>
    </citation>
    <scope>NUCLEOTIDE SEQUENCE [LARGE SCALE GENOMIC DNA]</scope>
    <source>
        <strain evidence="2">CGMCC 1.16305</strain>
    </source>
</reference>